<accession>I1C2W3</accession>
<dbReference type="VEuPathDB" id="FungiDB:RO3G_07498"/>
<evidence type="ECO:0000313" key="1">
    <source>
        <dbReference type="EMBL" id="EIE82793.1"/>
    </source>
</evidence>
<keyword evidence="2" id="KW-1185">Reference proteome</keyword>
<dbReference type="InParanoid" id="I1C2W3"/>
<gene>
    <name evidence="1" type="ORF">RO3G_07498</name>
</gene>
<protein>
    <submittedName>
        <fullName evidence="1">Uncharacterized protein</fullName>
    </submittedName>
</protein>
<dbReference type="eggNOG" id="ENOG502TAD8">
    <property type="taxonomic scope" value="Eukaryota"/>
</dbReference>
<evidence type="ECO:0000313" key="2">
    <source>
        <dbReference type="Proteomes" id="UP000009138"/>
    </source>
</evidence>
<sequence length="359" mass="41780">MTGYVIYACKCLNVVLQLDYEYLLDQHEHDRTSHFVQLANICGWRFKVIKATIKFEALVQSFLKEGWHTIHCYNCSSNVYSFKATFPERDITDIQNEYVVIHKESVVNTFNEEVKQIQKKPNYSNIFQIVLNSDLHTDFTIEKQAETNELSKQKGNIEFILNQFTQTLEKEKEEKIREYIQEQTILLKRAKEKAKHESLILYQTIREVSHHHENSVTLDNHKAPPSLSIHPLSTAAVFNHPLQADQGQEDDDEEGMFAFDEDMNHTSSHNELKKNNSVPMIHFTRDNRFTAYDFTEAERALSSQFAPSRRKTIQHPGFYNGNVIPPHILAENTIVNEKEALFGSLPNQRRTSHCRPLID</sequence>
<reference evidence="1 2" key="1">
    <citation type="journal article" date="2009" name="PLoS Genet.">
        <title>Genomic analysis of the basal lineage fungus Rhizopus oryzae reveals a whole-genome duplication.</title>
        <authorList>
            <person name="Ma L.-J."/>
            <person name="Ibrahim A.S."/>
            <person name="Skory C."/>
            <person name="Grabherr M.G."/>
            <person name="Burger G."/>
            <person name="Butler M."/>
            <person name="Elias M."/>
            <person name="Idnurm A."/>
            <person name="Lang B.F."/>
            <person name="Sone T."/>
            <person name="Abe A."/>
            <person name="Calvo S.E."/>
            <person name="Corrochano L.M."/>
            <person name="Engels R."/>
            <person name="Fu J."/>
            <person name="Hansberg W."/>
            <person name="Kim J.-M."/>
            <person name="Kodira C.D."/>
            <person name="Koehrsen M.J."/>
            <person name="Liu B."/>
            <person name="Miranda-Saavedra D."/>
            <person name="O'Leary S."/>
            <person name="Ortiz-Castellanos L."/>
            <person name="Poulter R."/>
            <person name="Rodriguez-Romero J."/>
            <person name="Ruiz-Herrera J."/>
            <person name="Shen Y.-Q."/>
            <person name="Zeng Q."/>
            <person name="Galagan J."/>
            <person name="Birren B.W."/>
            <person name="Cuomo C.A."/>
            <person name="Wickes B.L."/>
        </authorList>
    </citation>
    <scope>NUCLEOTIDE SEQUENCE [LARGE SCALE GENOMIC DNA]</scope>
    <source>
        <strain evidence="2">RA 99-880 / ATCC MYA-4621 / FGSC 9543 / NRRL 43880</strain>
    </source>
</reference>
<dbReference type="STRING" id="246409.I1C2W3"/>
<proteinExistence type="predicted"/>
<dbReference type="GeneID" id="93614469"/>
<dbReference type="RefSeq" id="XP_067518189.1">
    <property type="nucleotide sequence ID" value="XM_067662088.1"/>
</dbReference>
<name>I1C2W3_RHIO9</name>
<organism evidence="1 2">
    <name type="scientific">Rhizopus delemar (strain RA 99-880 / ATCC MYA-4621 / FGSC 9543 / NRRL 43880)</name>
    <name type="common">Mucormycosis agent</name>
    <name type="synonym">Rhizopus arrhizus var. delemar</name>
    <dbReference type="NCBI Taxonomy" id="246409"/>
    <lineage>
        <taxon>Eukaryota</taxon>
        <taxon>Fungi</taxon>
        <taxon>Fungi incertae sedis</taxon>
        <taxon>Mucoromycota</taxon>
        <taxon>Mucoromycotina</taxon>
        <taxon>Mucoromycetes</taxon>
        <taxon>Mucorales</taxon>
        <taxon>Mucorineae</taxon>
        <taxon>Rhizopodaceae</taxon>
        <taxon>Rhizopus</taxon>
    </lineage>
</organism>
<dbReference type="Proteomes" id="UP000009138">
    <property type="component" value="Unassembled WGS sequence"/>
</dbReference>
<dbReference type="EMBL" id="CH476736">
    <property type="protein sequence ID" value="EIE82793.1"/>
    <property type="molecule type" value="Genomic_DNA"/>
</dbReference>
<dbReference type="OrthoDB" id="5564103at2759"/>
<dbReference type="AlphaFoldDB" id="I1C2W3"/>